<accession>A0ABY9VLZ1</accession>
<proteinExistence type="predicted"/>
<feature type="transmembrane region" description="Helical" evidence="1">
    <location>
        <begin position="94"/>
        <end position="110"/>
    </location>
</feature>
<name>A0ABY9VLZ1_9BACI</name>
<evidence type="ECO:0000313" key="2">
    <source>
        <dbReference type="EMBL" id="WNF24964.1"/>
    </source>
</evidence>
<evidence type="ECO:0000256" key="1">
    <source>
        <dbReference type="SAM" id="Phobius"/>
    </source>
</evidence>
<dbReference type="EMBL" id="CP134494">
    <property type="protein sequence ID" value="WNF24964.1"/>
    <property type="molecule type" value="Genomic_DNA"/>
</dbReference>
<feature type="transmembrane region" description="Helical" evidence="1">
    <location>
        <begin position="63"/>
        <end position="82"/>
    </location>
</feature>
<dbReference type="RefSeq" id="WP_311076044.1">
    <property type="nucleotide sequence ID" value="NZ_CP134494.1"/>
</dbReference>
<dbReference type="Proteomes" id="UP001303324">
    <property type="component" value="Chromosome"/>
</dbReference>
<reference evidence="2 3" key="1">
    <citation type="submission" date="2023-09" db="EMBL/GenBank/DDBJ databases">
        <title>Microbial mechanism of fulvic acid promoting antimony reduction mineralization in rice fields.</title>
        <authorList>
            <person name="Chen G."/>
            <person name="Lan J."/>
        </authorList>
    </citation>
    <scope>NUCLEOTIDE SEQUENCE [LARGE SCALE GENOMIC DNA]</scope>
    <source>
        <strain evidence="2 3">PS1</strain>
    </source>
</reference>
<keyword evidence="1" id="KW-0812">Transmembrane</keyword>
<gene>
    <name evidence="2" type="ORF">RH061_10960</name>
</gene>
<organism evidence="2 3">
    <name type="scientific">Mesobacillus jeotgali</name>
    <dbReference type="NCBI Taxonomy" id="129985"/>
    <lineage>
        <taxon>Bacteria</taxon>
        <taxon>Bacillati</taxon>
        <taxon>Bacillota</taxon>
        <taxon>Bacilli</taxon>
        <taxon>Bacillales</taxon>
        <taxon>Bacillaceae</taxon>
        <taxon>Mesobacillus</taxon>
    </lineage>
</organism>
<evidence type="ECO:0008006" key="4">
    <source>
        <dbReference type="Google" id="ProtNLM"/>
    </source>
</evidence>
<protein>
    <recommendedName>
        <fullName evidence="4">DUF1440 domain-containing protein</fullName>
    </recommendedName>
</protein>
<keyword evidence="1" id="KW-0472">Membrane</keyword>
<sequence length="151" mass="17020">MQGGKHIKAIVKSLVGGLVSGIALGLFLKWIQFHTNLKVYTLLLNVDYVPILKNIPLPEIIEFGLHLVISIMLALIFNVYINRRSLKKEVIHRLVLRVSLIVGLLLYPTTLLSERTPSITDAYAFLVWMAGHWIYGIILGKILSYKEGARV</sequence>
<evidence type="ECO:0000313" key="3">
    <source>
        <dbReference type="Proteomes" id="UP001303324"/>
    </source>
</evidence>
<feature type="transmembrane region" description="Helical" evidence="1">
    <location>
        <begin position="122"/>
        <end position="143"/>
    </location>
</feature>
<keyword evidence="1" id="KW-1133">Transmembrane helix</keyword>
<keyword evidence="3" id="KW-1185">Reference proteome</keyword>
<feature type="transmembrane region" description="Helical" evidence="1">
    <location>
        <begin position="9"/>
        <end position="31"/>
    </location>
</feature>